<evidence type="ECO:0000256" key="2">
    <source>
        <dbReference type="ARBA" id="ARBA00022737"/>
    </source>
</evidence>
<dbReference type="PROSITE" id="PS50082">
    <property type="entry name" value="WD_REPEATS_2"/>
    <property type="match status" value="1"/>
</dbReference>
<evidence type="ECO:0000256" key="5">
    <source>
        <dbReference type="SAM" id="MobiDB-lite"/>
    </source>
</evidence>
<proteinExistence type="predicted"/>
<dbReference type="InterPro" id="IPR019775">
    <property type="entry name" value="WD40_repeat_CS"/>
</dbReference>
<dbReference type="OrthoDB" id="308449at2759"/>
<dbReference type="Proteomes" id="UP000759131">
    <property type="component" value="Unassembled WGS sequence"/>
</dbReference>
<dbReference type="PANTHER" id="PTHR44675">
    <property type="entry name" value="PAK1 INTERACTING PROTEIN 1"/>
    <property type="match status" value="1"/>
</dbReference>
<reference evidence="6" key="1">
    <citation type="submission" date="2020-11" db="EMBL/GenBank/DDBJ databases">
        <authorList>
            <person name="Tran Van P."/>
        </authorList>
    </citation>
    <scope>NUCLEOTIDE SEQUENCE</scope>
</reference>
<dbReference type="PANTHER" id="PTHR44675:SF1">
    <property type="entry name" value="P21-ACTIVATED PROTEIN KINASE-INTERACTING PROTEIN 1"/>
    <property type="match status" value="1"/>
</dbReference>
<evidence type="ECO:0000256" key="4">
    <source>
        <dbReference type="PROSITE-ProRule" id="PRU00221"/>
    </source>
</evidence>
<evidence type="ECO:0000256" key="3">
    <source>
        <dbReference type="ARBA" id="ARBA00045213"/>
    </source>
</evidence>
<evidence type="ECO:0000313" key="6">
    <source>
        <dbReference type="EMBL" id="CAD7629418.1"/>
    </source>
</evidence>
<comment type="function">
    <text evidence="3">Negatively regulates the PAK1 kinase. PAK1 is a member of the PAK kinase family, which has been shown to play a positive role in the regulation of signaling pathways involving MAPK8 and RELA. PAK1 exists as an inactive homodimer, which is activated by binding of small GTPases such as CDC42 to an N-terminal regulatory domain. PAK1IP1 also binds to the N-terminus of PAK1, and inhibits the specific activation of PAK1 by CDC42. May be involved in ribosomal large subunit assembly.</text>
</comment>
<protein>
    <recommendedName>
        <fullName evidence="8">P21-activated protein kinase-interacting protein 1-like</fullName>
    </recommendedName>
</protein>
<dbReference type="PROSITE" id="PS00678">
    <property type="entry name" value="WD_REPEATS_1"/>
    <property type="match status" value="1"/>
</dbReference>
<gene>
    <name evidence="6" type="ORF">OSB1V03_LOCUS9835</name>
</gene>
<keyword evidence="1 4" id="KW-0853">WD repeat</keyword>
<dbReference type="EMBL" id="CAJPIZ010006821">
    <property type="protein sequence ID" value="CAG2109848.1"/>
    <property type="molecule type" value="Genomic_DNA"/>
</dbReference>
<dbReference type="SUPFAM" id="SSF50978">
    <property type="entry name" value="WD40 repeat-like"/>
    <property type="match status" value="1"/>
</dbReference>
<dbReference type="InterPro" id="IPR036322">
    <property type="entry name" value="WD40_repeat_dom_sf"/>
</dbReference>
<dbReference type="SMART" id="SM00320">
    <property type="entry name" value="WD40"/>
    <property type="match status" value="2"/>
</dbReference>
<feature type="compositionally biased region" description="Polar residues" evidence="5">
    <location>
        <begin position="179"/>
        <end position="191"/>
    </location>
</feature>
<evidence type="ECO:0000313" key="7">
    <source>
        <dbReference type="Proteomes" id="UP000759131"/>
    </source>
</evidence>
<evidence type="ECO:0000256" key="1">
    <source>
        <dbReference type="ARBA" id="ARBA00022574"/>
    </source>
</evidence>
<keyword evidence="2" id="KW-0677">Repeat</keyword>
<accession>A0A7R9Q2V9</accession>
<feature type="repeat" description="WD" evidence="4">
    <location>
        <begin position="1"/>
        <end position="23"/>
    </location>
</feature>
<dbReference type="Gene3D" id="2.130.10.10">
    <property type="entry name" value="YVTN repeat-like/Quinoprotein amine dehydrogenase"/>
    <property type="match status" value="1"/>
</dbReference>
<feature type="region of interest" description="Disordered" evidence="5">
    <location>
        <begin position="177"/>
        <end position="221"/>
    </location>
</feature>
<dbReference type="InterPro" id="IPR051959">
    <property type="entry name" value="PAK1-Kinase_Regulator"/>
</dbReference>
<name>A0A7R9Q2V9_9ACAR</name>
<organism evidence="6">
    <name type="scientific">Medioppia subpectinata</name>
    <dbReference type="NCBI Taxonomy" id="1979941"/>
    <lineage>
        <taxon>Eukaryota</taxon>
        <taxon>Metazoa</taxon>
        <taxon>Ecdysozoa</taxon>
        <taxon>Arthropoda</taxon>
        <taxon>Chelicerata</taxon>
        <taxon>Arachnida</taxon>
        <taxon>Acari</taxon>
        <taxon>Acariformes</taxon>
        <taxon>Sarcoptiformes</taxon>
        <taxon>Oribatida</taxon>
        <taxon>Brachypylina</taxon>
        <taxon>Oppioidea</taxon>
        <taxon>Oppiidae</taxon>
        <taxon>Medioppia</taxon>
    </lineage>
</organism>
<dbReference type="AlphaFoldDB" id="A0A7R9Q2V9"/>
<dbReference type="InterPro" id="IPR015943">
    <property type="entry name" value="WD40/YVTN_repeat-like_dom_sf"/>
</dbReference>
<evidence type="ECO:0008006" key="8">
    <source>
        <dbReference type="Google" id="ProtNLM"/>
    </source>
</evidence>
<keyword evidence="7" id="KW-1185">Reference proteome</keyword>
<sequence length="221" mass="24459">MLSVSTDKTLRTWNLIKGRCAYVTNIKAVAHIVQWSPSSALFAVVIDKRVDIYDIATGGVVHTIDYGKRVNSIVFLNNDVIAIGGDSNDIHLYDIPNKHTIHTFTAHENRVKALQKTTTHPDITGDKVWLISVSSDSYIKVWELDLTELKREPKLIASVDTTCRPTCMSVRTFVDSNADENSSQPSATLTATAADVVSDENAKTSSKKRKNKSKEKANKKV</sequence>
<dbReference type="InterPro" id="IPR001680">
    <property type="entry name" value="WD40_rpt"/>
</dbReference>
<dbReference type="EMBL" id="OC861396">
    <property type="protein sequence ID" value="CAD7629418.1"/>
    <property type="molecule type" value="Genomic_DNA"/>
</dbReference>